<dbReference type="Proteomes" id="UP000054144">
    <property type="component" value="Unassembled WGS sequence"/>
</dbReference>
<protein>
    <recommendedName>
        <fullName evidence="1 4">Proteasome assembly chaperone 2</fullName>
    </recommendedName>
</protein>
<organism evidence="5 6">
    <name type="scientific">Fistulina hepatica ATCC 64428</name>
    <dbReference type="NCBI Taxonomy" id="1128425"/>
    <lineage>
        <taxon>Eukaryota</taxon>
        <taxon>Fungi</taxon>
        <taxon>Dikarya</taxon>
        <taxon>Basidiomycota</taxon>
        <taxon>Agaricomycotina</taxon>
        <taxon>Agaricomycetes</taxon>
        <taxon>Agaricomycetidae</taxon>
        <taxon>Agaricales</taxon>
        <taxon>Fistulinaceae</taxon>
        <taxon>Fistulina</taxon>
    </lineage>
</organism>
<evidence type="ECO:0000256" key="1">
    <source>
        <dbReference type="ARBA" id="ARBA00019186"/>
    </source>
</evidence>
<dbReference type="GO" id="GO:0043248">
    <property type="term" value="P:proteasome assembly"/>
    <property type="evidence" value="ECO:0007669"/>
    <property type="project" value="TreeGrafter"/>
</dbReference>
<proteinExistence type="inferred from homology"/>
<dbReference type="GO" id="GO:0005634">
    <property type="term" value="C:nucleus"/>
    <property type="evidence" value="ECO:0007669"/>
    <property type="project" value="TreeGrafter"/>
</dbReference>
<dbReference type="Gene3D" id="3.40.50.10900">
    <property type="entry name" value="PAC-like subunit"/>
    <property type="match status" value="2"/>
</dbReference>
<reference evidence="5 6" key="1">
    <citation type="journal article" date="2015" name="Fungal Genet. Biol.">
        <title>Evolution of novel wood decay mechanisms in Agaricales revealed by the genome sequences of Fistulina hepatica and Cylindrobasidium torrendii.</title>
        <authorList>
            <person name="Floudas D."/>
            <person name="Held B.W."/>
            <person name="Riley R."/>
            <person name="Nagy L.G."/>
            <person name="Koehler G."/>
            <person name="Ransdell A.S."/>
            <person name="Younus H."/>
            <person name="Chow J."/>
            <person name="Chiniquy J."/>
            <person name="Lipzen A."/>
            <person name="Tritt A."/>
            <person name="Sun H."/>
            <person name="Haridas S."/>
            <person name="LaButti K."/>
            <person name="Ohm R.A."/>
            <person name="Kues U."/>
            <person name="Blanchette R.A."/>
            <person name="Grigoriev I.V."/>
            <person name="Minto R.E."/>
            <person name="Hibbett D.S."/>
        </authorList>
    </citation>
    <scope>NUCLEOTIDE SEQUENCE [LARGE SCALE GENOMIC DNA]</scope>
    <source>
        <strain evidence="5 6">ATCC 64428</strain>
    </source>
</reference>
<accession>A0A0D7A3E8</accession>
<dbReference type="PIRSF" id="PIRSF010044">
    <property type="entry name" value="UCP010044"/>
    <property type="match status" value="1"/>
</dbReference>
<keyword evidence="2 4" id="KW-0143">Chaperone</keyword>
<dbReference type="InterPro" id="IPR019151">
    <property type="entry name" value="Proteasome_assmbl_chaperone_2"/>
</dbReference>
<evidence type="ECO:0000256" key="2">
    <source>
        <dbReference type="ARBA" id="ARBA00023186"/>
    </source>
</evidence>
<dbReference type="Pfam" id="PF09754">
    <property type="entry name" value="PAC2"/>
    <property type="match status" value="1"/>
</dbReference>
<name>A0A0D7A3E8_9AGAR</name>
<dbReference type="InterPro" id="IPR038389">
    <property type="entry name" value="PSMG2_sf"/>
</dbReference>
<comment type="function">
    <text evidence="4">Involved in 20S proteasome assembly.</text>
</comment>
<dbReference type="SUPFAM" id="SSF159659">
    <property type="entry name" value="Cgl1923-like"/>
    <property type="match status" value="1"/>
</dbReference>
<sequence length="251" mass="27007">MAQIDLRDRVLIVPVVSTANVSQLAADVMIASFFLQRIQSLDLAKYLIPVVGARDDNVPGIVTPLELYGSPDCRFAVIQQRSPAVKAYKQQFVDALLAFCQDASPSAIIFLSGVDTSDRTDEQMITLTYYYIPSSSPLDAACVESAVGLPIPCYTSPVTPSDALASAKSNDGVPFMPGGGLTRRILRSVTSTMPPTLCLIQFCTEGDNGSDAKLLAAVCSKLINVEPAQWRQPSSWETGLFGTPHVQKLYG</sequence>
<dbReference type="PANTHER" id="PTHR12970:SF1">
    <property type="entry name" value="PROTEASOME ASSEMBLY CHAPERONE 2"/>
    <property type="match status" value="1"/>
</dbReference>
<dbReference type="PANTHER" id="PTHR12970">
    <property type="entry name" value="PROTEASOME ASSEMBLY CHAPERONE 2"/>
    <property type="match status" value="1"/>
</dbReference>
<dbReference type="EMBL" id="KN882092">
    <property type="protein sequence ID" value="KIY44426.1"/>
    <property type="molecule type" value="Genomic_DNA"/>
</dbReference>
<dbReference type="GO" id="GO:0005829">
    <property type="term" value="C:cytosol"/>
    <property type="evidence" value="ECO:0007669"/>
    <property type="project" value="TreeGrafter"/>
</dbReference>
<keyword evidence="6" id="KW-1185">Reference proteome</keyword>
<evidence type="ECO:0000313" key="6">
    <source>
        <dbReference type="Proteomes" id="UP000054144"/>
    </source>
</evidence>
<evidence type="ECO:0000256" key="4">
    <source>
        <dbReference type="PIRNR" id="PIRNR010044"/>
    </source>
</evidence>
<dbReference type="AlphaFoldDB" id="A0A0D7A3E8"/>
<dbReference type="OrthoDB" id="10260712at2759"/>
<evidence type="ECO:0000313" key="5">
    <source>
        <dbReference type="EMBL" id="KIY44426.1"/>
    </source>
</evidence>
<gene>
    <name evidence="5" type="ORF">FISHEDRAFT_67535</name>
</gene>
<comment type="similarity">
    <text evidence="3 4">Belongs to the PSMG2 family.</text>
</comment>
<evidence type="ECO:0000256" key="3">
    <source>
        <dbReference type="ARBA" id="ARBA00025745"/>
    </source>
</evidence>
<dbReference type="InterPro" id="IPR016562">
    <property type="entry name" value="Proteasome_assmbl_chp_2_euk"/>
</dbReference>
<comment type="subunit">
    <text evidence="4">Component of the 20S proteasome chaperone.</text>
</comment>